<feature type="region of interest" description="Disordered" evidence="1">
    <location>
        <begin position="32"/>
        <end position="53"/>
    </location>
</feature>
<accession>A0A6A5WPG4</accession>
<dbReference type="EMBL" id="ML977570">
    <property type="protein sequence ID" value="KAF2003800.1"/>
    <property type="molecule type" value="Genomic_DNA"/>
</dbReference>
<proteinExistence type="predicted"/>
<sequence length="195" mass="21592">MTCRANPALRTLLRSSTLLSQPQSTHLAPWTLSQQLSRRSPSPPPSLRCRTFSTSSTTTTYSAQWTRFATPYSLSSVRTFSSARPTWRPEVTGGASSPEAARRIEECIEEITELYATARDEFEIAAEETTKNTTYAPDDRVAAREELDKLLGYYTGIIEGGDRAVAEEVKRRVGGRIRELENAVTAMEESAAHGD</sequence>
<dbReference type="Proteomes" id="UP000799779">
    <property type="component" value="Unassembled WGS sequence"/>
</dbReference>
<gene>
    <name evidence="2" type="ORF">P154DRAFT_617402</name>
</gene>
<evidence type="ECO:0000313" key="3">
    <source>
        <dbReference type="Proteomes" id="UP000799779"/>
    </source>
</evidence>
<protein>
    <recommendedName>
        <fullName evidence="4">BAG domain-containing protein</fullName>
    </recommendedName>
</protein>
<dbReference type="OrthoDB" id="273230at2759"/>
<dbReference type="AlphaFoldDB" id="A0A6A5WPG4"/>
<organism evidence="2 3">
    <name type="scientific">Amniculicola lignicola CBS 123094</name>
    <dbReference type="NCBI Taxonomy" id="1392246"/>
    <lineage>
        <taxon>Eukaryota</taxon>
        <taxon>Fungi</taxon>
        <taxon>Dikarya</taxon>
        <taxon>Ascomycota</taxon>
        <taxon>Pezizomycotina</taxon>
        <taxon>Dothideomycetes</taxon>
        <taxon>Pleosporomycetidae</taxon>
        <taxon>Pleosporales</taxon>
        <taxon>Amniculicolaceae</taxon>
        <taxon>Amniculicola</taxon>
    </lineage>
</organism>
<evidence type="ECO:0000313" key="2">
    <source>
        <dbReference type="EMBL" id="KAF2003800.1"/>
    </source>
</evidence>
<keyword evidence="3" id="KW-1185">Reference proteome</keyword>
<evidence type="ECO:0000256" key="1">
    <source>
        <dbReference type="SAM" id="MobiDB-lite"/>
    </source>
</evidence>
<name>A0A6A5WPG4_9PLEO</name>
<reference evidence="2" key="1">
    <citation type="journal article" date="2020" name="Stud. Mycol.">
        <title>101 Dothideomycetes genomes: a test case for predicting lifestyles and emergence of pathogens.</title>
        <authorList>
            <person name="Haridas S."/>
            <person name="Albert R."/>
            <person name="Binder M."/>
            <person name="Bloem J."/>
            <person name="Labutti K."/>
            <person name="Salamov A."/>
            <person name="Andreopoulos B."/>
            <person name="Baker S."/>
            <person name="Barry K."/>
            <person name="Bills G."/>
            <person name="Bluhm B."/>
            <person name="Cannon C."/>
            <person name="Castanera R."/>
            <person name="Culley D."/>
            <person name="Daum C."/>
            <person name="Ezra D."/>
            <person name="Gonzalez J."/>
            <person name="Henrissat B."/>
            <person name="Kuo A."/>
            <person name="Liang C."/>
            <person name="Lipzen A."/>
            <person name="Lutzoni F."/>
            <person name="Magnuson J."/>
            <person name="Mondo S."/>
            <person name="Nolan M."/>
            <person name="Ohm R."/>
            <person name="Pangilinan J."/>
            <person name="Park H.-J."/>
            <person name="Ramirez L."/>
            <person name="Alfaro M."/>
            <person name="Sun H."/>
            <person name="Tritt A."/>
            <person name="Yoshinaga Y."/>
            <person name="Zwiers L.-H."/>
            <person name="Turgeon B."/>
            <person name="Goodwin S."/>
            <person name="Spatafora J."/>
            <person name="Crous P."/>
            <person name="Grigoriev I."/>
        </authorList>
    </citation>
    <scope>NUCLEOTIDE SEQUENCE</scope>
    <source>
        <strain evidence="2">CBS 123094</strain>
    </source>
</reference>
<evidence type="ECO:0008006" key="4">
    <source>
        <dbReference type="Google" id="ProtNLM"/>
    </source>
</evidence>